<dbReference type="Pfam" id="PF03988">
    <property type="entry name" value="DUF347"/>
    <property type="match status" value="4"/>
</dbReference>
<comment type="caution">
    <text evidence="2">The sequence shown here is derived from an EMBL/GenBank/DDBJ whole genome shotgun (WGS) entry which is preliminary data.</text>
</comment>
<feature type="transmembrane region" description="Helical" evidence="1">
    <location>
        <begin position="190"/>
        <end position="210"/>
    </location>
</feature>
<feature type="transmembrane region" description="Helical" evidence="1">
    <location>
        <begin position="40"/>
        <end position="61"/>
    </location>
</feature>
<feature type="transmembrane region" description="Helical" evidence="1">
    <location>
        <begin position="92"/>
        <end position="113"/>
    </location>
</feature>
<organism evidence="2 3">
    <name type="scientific">Leuconostoc lactis</name>
    <dbReference type="NCBI Taxonomy" id="1246"/>
    <lineage>
        <taxon>Bacteria</taxon>
        <taxon>Bacillati</taxon>
        <taxon>Bacillota</taxon>
        <taxon>Bacilli</taxon>
        <taxon>Lactobacillales</taxon>
        <taxon>Lactobacillaceae</taxon>
        <taxon>Leuconostoc</taxon>
    </lineage>
</organism>
<sequence>MTERTYLATKVPAIGLAFWATKLITTGLGESWSDFFNQTLGPVADLTIGLLSFGVFLFLQFRQPRYRVWTYWLTLLSLAIFGTFIADATHGIGISYVAAFVIYGSALIVTFVLWYRNAHNLSVHTITTNHRELFYWATVTLSFTLGTAVGDWLAESLRLGFLDTGVYLGLVFLAIIAYRQYFGRFDTFTFWAAYVLTRPIGASFADYFGYHWQHGMLGSAGMSLIWLVGFVGLFVYLLMKEEQVVKEPTLVRPEDQLNIG</sequence>
<dbReference type="Proteomes" id="UP000478636">
    <property type="component" value="Unassembled WGS sequence"/>
</dbReference>
<gene>
    <name evidence="2" type="ORF">GQS40_05150</name>
</gene>
<protein>
    <recommendedName>
        <fullName evidence="4">Membrane-anchored protein</fullName>
    </recommendedName>
</protein>
<dbReference type="AlphaFoldDB" id="A0A6L7AC72"/>
<evidence type="ECO:0000256" key="1">
    <source>
        <dbReference type="SAM" id="Phobius"/>
    </source>
</evidence>
<feature type="transmembrane region" description="Helical" evidence="1">
    <location>
        <begin position="133"/>
        <end position="153"/>
    </location>
</feature>
<proteinExistence type="predicted"/>
<keyword evidence="1" id="KW-1133">Transmembrane helix</keyword>
<evidence type="ECO:0000313" key="3">
    <source>
        <dbReference type="Proteomes" id="UP000478636"/>
    </source>
</evidence>
<feature type="transmembrane region" description="Helical" evidence="1">
    <location>
        <begin position="68"/>
        <end position="86"/>
    </location>
</feature>
<feature type="transmembrane region" description="Helical" evidence="1">
    <location>
        <begin position="159"/>
        <end position="178"/>
    </location>
</feature>
<feature type="transmembrane region" description="Helical" evidence="1">
    <location>
        <begin position="216"/>
        <end position="238"/>
    </location>
</feature>
<dbReference type="RefSeq" id="WP_051660639.1">
    <property type="nucleotide sequence ID" value="NZ_DAITWI010000001.1"/>
</dbReference>
<keyword evidence="1" id="KW-0812">Transmembrane</keyword>
<name>A0A6L7AC72_LEULA</name>
<evidence type="ECO:0008006" key="4">
    <source>
        <dbReference type="Google" id="ProtNLM"/>
    </source>
</evidence>
<evidence type="ECO:0000313" key="2">
    <source>
        <dbReference type="EMBL" id="MWN21063.1"/>
    </source>
</evidence>
<keyword evidence="1" id="KW-0472">Membrane</keyword>
<reference evidence="2 3" key="1">
    <citation type="submission" date="2019-12" db="EMBL/GenBank/DDBJ databases">
        <title>Complete genome sequence of Leuconostoc lactis strain AVN1 provides insights into metabolic potential.</title>
        <authorList>
            <person name="Besrour N."/>
            <person name="Najjari A."/>
            <person name="Fhoula I."/>
            <person name="Jaballah S."/>
            <person name="Klibi N."/>
            <person name="Ouzari H.I."/>
        </authorList>
    </citation>
    <scope>NUCLEOTIDE SEQUENCE [LARGE SCALE GENOMIC DNA]</scope>
    <source>
        <strain evidence="2 3">AVN1</strain>
    </source>
</reference>
<dbReference type="EMBL" id="WSZI01000013">
    <property type="protein sequence ID" value="MWN21063.1"/>
    <property type="molecule type" value="Genomic_DNA"/>
</dbReference>
<accession>A0A6L7AC72</accession>
<dbReference type="InterPro" id="IPR007136">
    <property type="entry name" value="DUF347"/>
</dbReference>